<evidence type="ECO:0000256" key="5">
    <source>
        <dbReference type="SAM" id="SignalP"/>
    </source>
</evidence>
<dbReference type="AlphaFoldDB" id="A0A1H0CVD9"/>
<evidence type="ECO:0000256" key="1">
    <source>
        <dbReference type="ARBA" id="ARBA00007734"/>
    </source>
</evidence>
<proteinExistence type="inferred from homology"/>
<dbReference type="GO" id="GO:0016020">
    <property type="term" value="C:membrane"/>
    <property type="evidence" value="ECO:0007669"/>
    <property type="project" value="InterPro"/>
</dbReference>
<dbReference type="GO" id="GO:0042597">
    <property type="term" value="C:periplasmic space"/>
    <property type="evidence" value="ECO:0007669"/>
    <property type="project" value="InterPro"/>
</dbReference>
<dbReference type="GO" id="GO:0004553">
    <property type="term" value="F:hydrolase activity, hydrolyzing O-glycosyl compounds"/>
    <property type="evidence" value="ECO:0007669"/>
    <property type="project" value="InterPro"/>
</dbReference>
<dbReference type="Gene3D" id="1.25.20.10">
    <property type="entry name" value="Bacterial muramidases"/>
    <property type="match status" value="1"/>
</dbReference>
<dbReference type="GO" id="GO:0008933">
    <property type="term" value="F:peptidoglycan lytic transglycosylase activity"/>
    <property type="evidence" value="ECO:0007669"/>
    <property type="project" value="InterPro"/>
</dbReference>
<evidence type="ECO:0000259" key="6">
    <source>
        <dbReference type="Pfam" id="PF01464"/>
    </source>
</evidence>
<dbReference type="Pfam" id="PF01464">
    <property type="entry name" value="SLT"/>
    <property type="match status" value="1"/>
</dbReference>
<feature type="compositionally biased region" description="Low complexity" evidence="4">
    <location>
        <begin position="87"/>
        <end position="96"/>
    </location>
</feature>
<protein>
    <submittedName>
        <fullName evidence="7">Soluble lytic murein transglycosylase</fullName>
    </submittedName>
</protein>
<dbReference type="Gene3D" id="1.10.530.10">
    <property type="match status" value="1"/>
</dbReference>
<sequence length="746" mass="80807">MTRPTRAKTFALSALAGVMLAGSILDGAQAQSLLERLPMPNLSLPQVKMPSFGFGRREAPPVEARSAEPDTARFGAPTPSRNPLTQPSVAGRAAASPPADAAAFTSSIAAMGGRLSGVAPMRGDLKTGLEATYRDVPRALSIREGMVPGSLDRHILSWAIALRGTSDVPAAEIAHTAIELRDWPGMDQVRANLERALDRERPDPASVIGAFASDRPQTPEGAMALARAFLASGQAGKAKSLIVGSWRTQRFDKSVEARMLENFGTLLTRADHKARMDMLLYADRAGDAQRMAKLAGAETIYRARAASIRGEANADKLLAAVPANQRSDPSYLFTAAENLRKKDRIEEAAALIEKAPRDRSALVDADAWWNERRIISRMLLEKGDRRAAYRLVANHSAEGTTEAVEAEFHSGWYALRYLNDPATAAKHFARIREISSRPLTQSRAYYWMGRAAQAGGPGSANQLYAQAARYGATFYGQLASAKLGRAPGEISYPKPSNAERQRFEGREAVRAIKRLESIDSTWRADLLYKALAEQLDSPGELALLSAMAERRGDHALALTVGKAAYARGVDAPALAFPTGVIPASANISASGKALAYAIARQESAFNPRAKSPVGALGLLQVMPATGRGLAKAAGLPYSDAKLLNDTSYNALLGSQYLGQQIDSFNGSYVLTFAAYNAGPRRAREWIERFGDPRGKSIDDVVDWIELIPFTETRNYVQRVMENYQVYRMRLGAGFSIEQDLTQGRRS</sequence>
<feature type="domain" description="Transglycosylase SLT" evidence="6">
    <location>
        <begin position="588"/>
        <end position="692"/>
    </location>
</feature>
<dbReference type="InterPro" id="IPR000189">
    <property type="entry name" value="Transglyc_AS"/>
</dbReference>
<evidence type="ECO:0000256" key="4">
    <source>
        <dbReference type="SAM" id="MobiDB-lite"/>
    </source>
</evidence>
<evidence type="ECO:0000256" key="2">
    <source>
        <dbReference type="ARBA" id="ARBA00009387"/>
    </source>
</evidence>
<dbReference type="Proteomes" id="UP000198793">
    <property type="component" value="Unassembled WGS sequence"/>
</dbReference>
<evidence type="ECO:0000256" key="3">
    <source>
        <dbReference type="ARBA" id="ARBA00022729"/>
    </source>
</evidence>
<comment type="similarity">
    <text evidence="2">Belongs to the virb1 family.</text>
</comment>
<keyword evidence="8" id="KW-1185">Reference proteome</keyword>
<feature type="region of interest" description="Disordered" evidence="4">
    <location>
        <begin position="53"/>
        <end position="96"/>
    </location>
</feature>
<evidence type="ECO:0000313" key="7">
    <source>
        <dbReference type="EMBL" id="SDN61830.1"/>
    </source>
</evidence>
<accession>A0A1H0CVD9</accession>
<gene>
    <name evidence="7" type="ORF">SAMN05192530_101480</name>
</gene>
<dbReference type="SUPFAM" id="SSF53955">
    <property type="entry name" value="Lysozyme-like"/>
    <property type="match status" value="1"/>
</dbReference>
<dbReference type="EMBL" id="FNIT01000001">
    <property type="protein sequence ID" value="SDN61830.1"/>
    <property type="molecule type" value="Genomic_DNA"/>
</dbReference>
<feature type="compositionally biased region" description="Basic and acidic residues" evidence="4">
    <location>
        <begin position="55"/>
        <end position="71"/>
    </location>
</feature>
<evidence type="ECO:0000313" key="8">
    <source>
        <dbReference type="Proteomes" id="UP000198793"/>
    </source>
</evidence>
<dbReference type="PROSITE" id="PS00922">
    <property type="entry name" value="TRANSGLYCOSYLASE"/>
    <property type="match status" value="1"/>
</dbReference>
<comment type="similarity">
    <text evidence="1">Belongs to the transglycosylase Slt family.</text>
</comment>
<dbReference type="GO" id="GO:0000270">
    <property type="term" value="P:peptidoglycan metabolic process"/>
    <property type="evidence" value="ECO:0007669"/>
    <property type="project" value="InterPro"/>
</dbReference>
<dbReference type="InterPro" id="IPR023346">
    <property type="entry name" value="Lysozyme-like_dom_sf"/>
</dbReference>
<feature type="signal peptide" evidence="5">
    <location>
        <begin position="1"/>
        <end position="30"/>
    </location>
</feature>
<dbReference type="SUPFAM" id="SSF48435">
    <property type="entry name" value="Bacterial muramidases"/>
    <property type="match status" value="1"/>
</dbReference>
<name>A0A1H0CVD9_9HYPH</name>
<dbReference type="STRING" id="1166073.SAMN05192530_101480"/>
<dbReference type="InterPro" id="IPR008258">
    <property type="entry name" value="Transglycosylase_SLT_dom_1"/>
</dbReference>
<keyword evidence="3 5" id="KW-0732">Signal</keyword>
<organism evidence="7 8">
    <name type="scientific">Aureimonas jatrophae</name>
    <dbReference type="NCBI Taxonomy" id="1166073"/>
    <lineage>
        <taxon>Bacteria</taxon>
        <taxon>Pseudomonadati</taxon>
        <taxon>Pseudomonadota</taxon>
        <taxon>Alphaproteobacteria</taxon>
        <taxon>Hyphomicrobiales</taxon>
        <taxon>Aurantimonadaceae</taxon>
        <taxon>Aureimonas</taxon>
    </lineage>
</organism>
<dbReference type="OrthoDB" id="9815002at2"/>
<feature type="chain" id="PRO_5011673098" evidence="5">
    <location>
        <begin position="31"/>
        <end position="746"/>
    </location>
</feature>
<reference evidence="7 8" key="1">
    <citation type="submission" date="2016-10" db="EMBL/GenBank/DDBJ databases">
        <authorList>
            <person name="de Groot N.N."/>
        </authorList>
    </citation>
    <scope>NUCLEOTIDE SEQUENCE [LARGE SCALE GENOMIC DNA]</scope>
    <source>
        <strain evidence="8">L7-484,KACC 16230,DSM 25025</strain>
    </source>
</reference>
<dbReference type="PANTHER" id="PTHR37423">
    <property type="entry name" value="SOLUBLE LYTIC MUREIN TRANSGLYCOSYLASE-RELATED"/>
    <property type="match status" value="1"/>
</dbReference>
<dbReference type="CDD" id="cd13401">
    <property type="entry name" value="Slt70-like"/>
    <property type="match status" value="1"/>
</dbReference>
<dbReference type="PANTHER" id="PTHR37423:SF2">
    <property type="entry name" value="MEMBRANE-BOUND LYTIC MUREIN TRANSGLYCOSYLASE C"/>
    <property type="match status" value="1"/>
</dbReference>
<dbReference type="InterPro" id="IPR008939">
    <property type="entry name" value="Lytic_TGlycosylase_superhlx_U"/>
</dbReference>